<protein>
    <recommendedName>
        <fullName evidence="3">endo-polygalacturonase</fullName>
        <ecNumber evidence="3">3.2.1.15</ecNumber>
    </recommendedName>
</protein>
<comment type="similarity">
    <text evidence="2 13">Belongs to the glycosyl hydrolase 28 family.</text>
</comment>
<dbReference type="GO" id="GO:0004650">
    <property type="term" value="F:polygalacturonase activity"/>
    <property type="evidence" value="ECO:0007669"/>
    <property type="project" value="UniProtKB-EC"/>
</dbReference>
<dbReference type="PANTHER" id="PTHR31375">
    <property type="match status" value="1"/>
</dbReference>
<keyword evidence="10" id="KW-0961">Cell wall biogenesis/degradation</keyword>
<evidence type="ECO:0000256" key="3">
    <source>
        <dbReference type="ARBA" id="ARBA00012736"/>
    </source>
</evidence>
<feature type="region of interest" description="Disordered" evidence="14">
    <location>
        <begin position="507"/>
        <end position="532"/>
    </location>
</feature>
<dbReference type="SUPFAM" id="SSF51126">
    <property type="entry name" value="Pectin lyase-like"/>
    <property type="match status" value="1"/>
</dbReference>
<evidence type="ECO:0000256" key="7">
    <source>
        <dbReference type="ARBA" id="ARBA00022737"/>
    </source>
</evidence>
<feature type="signal peptide" evidence="15">
    <location>
        <begin position="1"/>
        <end position="31"/>
    </location>
</feature>
<keyword evidence="6 15" id="KW-0732">Signal</keyword>
<keyword evidence="9 13" id="KW-0326">Glycosidase</keyword>
<dbReference type="GO" id="GO:0071555">
    <property type="term" value="P:cell wall organization"/>
    <property type="evidence" value="ECO:0007669"/>
    <property type="project" value="UniProtKB-KW"/>
</dbReference>
<dbReference type="InterPro" id="IPR012334">
    <property type="entry name" value="Pectin_lyas_fold"/>
</dbReference>
<evidence type="ECO:0000256" key="6">
    <source>
        <dbReference type="ARBA" id="ARBA00022729"/>
    </source>
</evidence>
<evidence type="ECO:0000256" key="10">
    <source>
        <dbReference type="ARBA" id="ARBA00023316"/>
    </source>
</evidence>
<gene>
    <name evidence="16" type="ORF">Taro_026684</name>
</gene>
<dbReference type="Pfam" id="PF00295">
    <property type="entry name" value="Glyco_hydro_28"/>
    <property type="match status" value="1"/>
</dbReference>
<dbReference type="GO" id="GO:0005975">
    <property type="term" value="P:carbohydrate metabolic process"/>
    <property type="evidence" value="ECO:0007669"/>
    <property type="project" value="InterPro"/>
</dbReference>
<feature type="compositionally biased region" description="Basic and acidic residues" evidence="14">
    <location>
        <begin position="519"/>
        <end position="532"/>
    </location>
</feature>
<evidence type="ECO:0000313" key="17">
    <source>
        <dbReference type="Proteomes" id="UP000652761"/>
    </source>
</evidence>
<feature type="chain" id="PRO_5032308393" description="endo-polygalacturonase" evidence="15">
    <location>
        <begin position="32"/>
        <end position="532"/>
    </location>
</feature>
<feature type="active site" evidence="12">
    <location>
        <position position="353"/>
    </location>
</feature>
<evidence type="ECO:0000256" key="12">
    <source>
        <dbReference type="PROSITE-ProRule" id="PRU10052"/>
    </source>
</evidence>
<keyword evidence="4" id="KW-0134">Cell wall</keyword>
<dbReference type="InterPro" id="IPR011050">
    <property type="entry name" value="Pectin_lyase_fold/virulence"/>
</dbReference>
<proteinExistence type="inferred from homology"/>
<dbReference type="AlphaFoldDB" id="A0A843VC10"/>
<dbReference type="FunFam" id="2.160.20.10:FF:000032">
    <property type="entry name" value="Pectin lyase-like superfamily protein"/>
    <property type="match status" value="1"/>
</dbReference>
<dbReference type="InterPro" id="IPR000743">
    <property type="entry name" value="Glyco_hydro_28"/>
</dbReference>
<evidence type="ECO:0000256" key="8">
    <source>
        <dbReference type="ARBA" id="ARBA00022801"/>
    </source>
</evidence>
<evidence type="ECO:0000256" key="4">
    <source>
        <dbReference type="ARBA" id="ARBA00022512"/>
    </source>
</evidence>
<name>A0A843VC10_COLES</name>
<comment type="subcellular location">
    <subcellularLocation>
        <location evidence="1">Secreted</location>
        <location evidence="1">Cell wall</location>
    </subcellularLocation>
</comment>
<evidence type="ECO:0000256" key="11">
    <source>
        <dbReference type="ARBA" id="ARBA00034074"/>
    </source>
</evidence>
<keyword evidence="8 13" id="KW-0378">Hydrolase</keyword>
<dbReference type="EMBL" id="NMUH01001624">
    <property type="protein sequence ID" value="MQL94031.1"/>
    <property type="molecule type" value="Genomic_DNA"/>
</dbReference>
<comment type="caution">
    <text evidence="16">The sequence shown here is derived from an EMBL/GenBank/DDBJ whole genome shotgun (WGS) entry which is preliminary data.</text>
</comment>
<organism evidence="16 17">
    <name type="scientific">Colocasia esculenta</name>
    <name type="common">Wild taro</name>
    <name type="synonym">Arum esculentum</name>
    <dbReference type="NCBI Taxonomy" id="4460"/>
    <lineage>
        <taxon>Eukaryota</taxon>
        <taxon>Viridiplantae</taxon>
        <taxon>Streptophyta</taxon>
        <taxon>Embryophyta</taxon>
        <taxon>Tracheophyta</taxon>
        <taxon>Spermatophyta</taxon>
        <taxon>Magnoliopsida</taxon>
        <taxon>Liliopsida</taxon>
        <taxon>Araceae</taxon>
        <taxon>Aroideae</taxon>
        <taxon>Colocasieae</taxon>
        <taxon>Colocasia</taxon>
    </lineage>
</organism>
<comment type="catalytic activity">
    <reaction evidence="11">
        <text>(1,4-alpha-D-galacturonosyl)n+m + H2O = (1,4-alpha-D-galacturonosyl)n + (1,4-alpha-D-galacturonosyl)m.</text>
        <dbReference type="EC" id="3.2.1.15"/>
    </reaction>
</comment>
<sequence>MKVGVMRLPSLQLVSLMLVAAVLAAAEGVSAGGFVAPDEVELWRGGGGEEEDDIGVWEGGGGNDVVEEEEEVEAWGRGDGEEDEEWEEWEEEEEEKDFSMNWRSSQGRGRMPVNVETFGAVGDGVTDDTQAFLDAWNKSCSLSNAVFLVPSGRRYLVRAVRFRGPCQDNLIIQIGGTIVAPEEPKDWDPKNPKTWLYFSKLSGVRFQGDGVIDGSGSKWWASSCKINKTNVRPIRSLSLTVSSTMQRSSYGRSCGWVVQALTIDSSIGVRVKRLRLQNSQQIHFTVSRSDAVRVSEMQVLAPRDSPNTDGIHISESTNVVIQRSKIQTGDDCISIVNASANIKMKNIDCGPGHGISIGSLGKDNSTAVVTGIVLDTAVLRETTNGVRIKTWQGGSGFVRSVRFQNVRMLNVENPIIIDQFYCDSPTTCKNQTSAVKVSQVLYRNISGTSKTPRAMKFACSDTVPCNNIVLHNVNLRVENGTAVTFCNCAMGFDVGVVQPAADCLKSDSSRCSDGTKGGSQDEDRTSWVHTEL</sequence>
<dbReference type="OrthoDB" id="187139at2759"/>
<accession>A0A843VC10</accession>
<keyword evidence="7" id="KW-0677">Repeat</keyword>
<evidence type="ECO:0000313" key="16">
    <source>
        <dbReference type="EMBL" id="MQL94031.1"/>
    </source>
</evidence>
<evidence type="ECO:0000256" key="13">
    <source>
        <dbReference type="RuleBase" id="RU361169"/>
    </source>
</evidence>
<keyword evidence="17" id="KW-1185">Reference proteome</keyword>
<dbReference type="PROSITE" id="PS00502">
    <property type="entry name" value="POLYGALACTURONASE"/>
    <property type="match status" value="1"/>
</dbReference>
<evidence type="ECO:0000256" key="9">
    <source>
        <dbReference type="ARBA" id="ARBA00023295"/>
    </source>
</evidence>
<reference evidence="16" key="1">
    <citation type="submission" date="2017-07" db="EMBL/GenBank/DDBJ databases">
        <title>Taro Niue Genome Assembly and Annotation.</title>
        <authorList>
            <person name="Atibalentja N."/>
            <person name="Keating K."/>
            <person name="Fields C.J."/>
        </authorList>
    </citation>
    <scope>NUCLEOTIDE SEQUENCE</scope>
    <source>
        <strain evidence="16">Niue_2</strain>
        <tissue evidence="16">Leaf</tissue>
    </source>
</reference>
<evidence type="ECO:0000256" key="1">
    <source>
        <dbReference type="ARBA" id="ARBA00004191"/>
    </source>
</evidence>
<dbReference type="Proteomes" id="UP000652761">
    <property type="component" value="Unassembled WGS sequence"/>
</dbReference>
<evidence type="ECO:0000256" key="14">
    <source>
        <dbReference type="SAM" id="MobiDB-lite"/>
    </source>
</evidence>
<evidence type="ECO:0000256" key="15">
    <source>
        <dbReference type="SAM" id="SignalP"/>
    </source>
</evidence>
<dbReference type="EC" id="3.2.1.15" evidence="3"/>
<dbReference type="Gene3D" id="2.160.20.10">
    <property type="entry name" value="Single-stranded right-handed beta-helix, Pectin lyase-like"/>
    <property type="match status" value="1"/>
</dbReference>
<evidence type="ECO:0000256" key="2">
    <source>
        <dbReference type="ARBA" id="ARBA00008834"/>
    </source>
</evidence>
<keyword evidence="5" id="KW-0964">Secreted</keyword>
<evidence type="ECO:0000256" key="5">
    <source>
        <dbReference type="ARBA" id="ARBA00022525"/>
    </source>
</evidence>